<feature type="region of interest" description="Disordered" evidence="1">
    <location>
        <begin position="606"/>
        <end position="711"/>
    </location>
</feature>
<feature type="compositionally biased region" description="Polar residues" evidence="1">
    <location>
        <begin position="643"/>
        <end position="656"/>
    </location>
</feature>
<evidence type="ECO:0000313" key="3">
    <source>
        <dbReference type="Proteomes" id="UP000472372"/>
    </source>
</evidence>
<feature type="region of interest" description="Disordered" evidence="1">
    <location>
        <begin position="16"/>
        <end position="67"/>
    </location>
</feature>
<evidence type="ECO:0000313" key="2">
    <source>
        <dbReference type="EMBL" id="CAE7186905.1"/>
    </source>
</evidence>
<feature type="compositionally biased region" description="Low complexity" evidence="1">
    <location>
        <begin position="505"/>
        <end position="514"/>
    </location>
</feature>
<feature type="compositionally biased region" description="Polar residues" evidence="1">
    <location>
        <begin position="443"/>
        <end position="454"/>
    </location>
</feature>
<feature type="compositionally biased region" description="Low complexity" evidence="1">
    <location>
        <begin position="472"/>
        <end position="482"/>
    </location>
</feature>
<feature type="region of interest" description="Disordered" evidence="1">
    <location>
        <begin position="427"/>
        <end position="556"/>
    </location>
</feature>
<protein>
    <submittedName>
        <fullName evidence="2">Uncharacterized protein</fullName>
    </submittedName>
</protein>
<reference evidence="2" key="1">
    <citation type="submission" date="2021-02" db="EMBL/GenBank/DDBJ databases">
        <authorList>
            <person name="Syme A R."/>
            <person name="Syme A R."/>
            <person name="Moolhuijzen P."/>
        </authorList>
    </citation>
    <scope>NUCLEOTIDE SEQUENCE</scope>
    <source>
        <strain evidence="2">W1-1</strain>
    </source>
</reference>
<feature type="compositionally biased region" description="Basic and acidic residues" evidence="1">
    <location>
        <begin position="459"/>
        <end position="470"/>
    </location>
</feature>
<feature type="compositionally biased region" description="Basic and acidic residues" evidence="1">
    <location>
        <begin position="41"/>
        <end position="50"/>
    </location>
</feature>
<feature type="compositionally biased region" description="Low complexity" evidence="1">
    <location>
        <begin position="606"/>
        <end position="621"/>
    </location>
</feature>
<feature type="compositionally biased region" description="Polar residues" evidence="1">
    <location>
        <begin position="483"/>
        <end position="497"/>
    </location>
</feature>
<organism evidence="2 3">
    <name type="scientific">Pyrenophora teres f. teres</name>
    <dbReference type="NCBI Taxonomy" id="97479"/>
    <lineage>
        <taxon>Eukaryota</taxon>
        <taxon>Fungi</taxon>
        <taxon>Dikarya</taxon>
        <taxon>Ascomycota</taxon>
        <taxon>Pezizomycotina</taxon>
        <taxon>Dothideomycetes</taxon>
        <taxon>Pleosporomycetidae</taxon>
        <taxon>Pleosporales</taxon>
        <taxon>Pleosporineae</taxon>
        <taxon>Pleosporaceae</taxon>
        <taxon>Pyrenophora</taxon>
    </lineage>
</organism>
<name>A0A6S6W5U8_9PLEO</name>
<feature type="compositionally biased region" description="Basic and acidic residues" evidence="1">
    <location>
        <begin position="691"/>
        <end position="700"/>
    </location>
</feature>
<dbReference type="EMBL" id="HG992982">
    <property type="protein sequence ID" value="CAE7186905.1"/>
    <property type="molecule type" value="Genomic_DNA"/>
</dbReference>
<sequence length="725" mass="79261">MLPTAGLFLPETLHRAEFPTTAPTGTEGTKLKYFQRKHVRPKQDRKESEGRSSITAPDETRNGPSTDFPAISTAYSFADHVLSSEKASPDLLTFANIIRLVRIDTEEANRLYISSVVANFLDSFPAKRIWIESSLQEVQCALNDIGKDMDVARGQEEDNSIASFKRKIDWGLKNQKRLLKKQQQLSTCHSQLTGAIYVMQTAELCGKPGTITQDPIFEAPARPWVPHNEMNAQRGPYSRKNYRTSQANLSASNLTLSSEAQWDDAETTSVNSLPVELAGSTPDDLNFTGRHNSQDFLIAQVSREFIFESPSLLRRPRARSDYYRSTVNRNKLSRASIDILPPSSTVEDTTLERNDLAGYVMPNNVNTEMPDREWTASPNSSVPSISLTSSPVIDHTLPAVPETTPSIDEGFVVTPTSAVEGYTTPQLVQSQDPSNKADHSAHQQDITLGISATETQDDIFSRRGSSDTPKRSTSSLSYHSLSADTPRSPSSFTNFTLPDNEPVRRPSSQRPSQRISKRRSHISSKPPTTIGNTEGGRSQGATPTLTPDTTATMNTNDVSRFIAVQPTDTPQELENDDIVLSVLQERLSCQLQVKIMAENLMRAATTELTTSPSTTAITEPAQGSATDSTIPPTSEQPRPLVAESQSSPSVNDTAQDPTPVAELPASIPRKRLPDPTPIAAKINASSAPSIKSEEGGEKKPMTAMAKRRAAHARRMHIAFGGGKGL</sequence>
<dbReference type="AlphaFoldDB" id="A0A6S6W5U8"/>
<proteinExistence type="predicted"/>
<accession>A0A6S6W5U8</accession>
<feature type="compositionally biased region" description="Polar residues" evidence="1">
    <location>
        <begin position="623"/>
        <end position="636"/>
    </location>
</feature>
<gene>
    <name evidence="2" type="ORF">PTTW11_07050</name>
</gene>
<dbReference type="Proteomes" id="UP000472372">
    <property type="component" value="Chromosome 6"/>
</dbReference>
<feature type="compositionally biased region" description="Low complexity" evidence="1">
    <location>
        <begin position="541"/>
        <end position="556"/>
    </location>
</feature>
<evidence type="ECO:0000256" key="1">
    <source>
        <dbReference type="SAM" id="MobiDB-lite"/>
    </source>
</evidence>